<dbReference type="AlphaFoldDB" id="A0A2N5UQD0"/>
<dbReference type="EMBL" id="PGCI01000108">
    <property type="protein sequence ID" value="PLW39964.1"/>
    <property type="molecule type" value="Genomic_DNA"/>
</dbReference>
<comment type="caution">
    <text evidence="1">The sequence shown here is derived from an EMBL/GenBank/DDBJ whole genome shotgun (WGS) entry which is preliminary data.</text>
</comment>
<dbReference type="Proteomes" id="UP000235392">
    <property type="component" value="Unassembled WGS sequence"/>
</dbReference>
<reference evidence="1 2" key="1">
    <citation type="submission" date="2017-11" db="EMBL/GenBank/DDBJ databases">
        <title>De novo assembly and phasing of dikaryotic genomes from two isolates of Puccinia coronata f. sp. avenae, the causal agent of oat crown rust.</title>
        <authorList>
            <person name="Miller M.E."/>
            <person name="Zhang Y."/>
            <person name="Omidvar V."/>
            <person name="Sperschneider J."/>
            <person name="Schwessinger B."/>
            <person name="Raley C."/>
            <person name="Palmer J.M."/>
            <person name="Garnica D."/>
            <person name="Upadhyaya N."/>
            <person name="Rathjen J."/>
            <person name="Taylor J.M."/>
            <person name="Park R.F."/>
            <person name="Dodds P.N."/>
            <person name="Hirsch C.D."/>
            <person name="Kianian S.F."/>
            <person name="Figueroa M."/>
        </authorList>
    </citation>
    <scope>NUCLEOTIDE SEQUENCE [LARGE SCALE GENOMIC DNA]</scope>
    <source>
        <strain evidence="1">12SD80</strain>
    </source>
</reference>
<protein>
    <submittedName>
        <fullName evidence="1">Uncharacterized protein</fullName>
    </submittedName>
</protein>
<name>A0A2N5UQD0_9BASI</name>
<accession>A0A2N5UQD0</accession>
<proteinExistence type="predicted"/>
<organism evidence="1 2">
    <name type="scientific">Puccinia coronata f. sp. avenae</name>
    <dbReference type="NCBI Taxonomy" id="200324"/>
    <lineage>
        <taxon>Eukaryota</taxon>
        <taxon>Fungi</taxon>
        <taxon>Dikarya</taxon>
        <taxon>Basidiomycota</taxon>
        <taxon>Pucciniomycotina</taxon>
        <taxon>Pucciniomycetes</taxon>
        <taxon>Pucciniales</taxon>
        <taxon>Pucciniaceae</taxon>
        <taxon>Puccinia</taxon>
    </lineage>
</organism>
<evidence type="ECO:0000313" key="1">
    <source>
        <dbReference type="EMBL" id="PLW39964.1"/>
    </source>
</evidence>
<evidence type="ECO:0000313" key="2">
    <source>
        <dbReference type="Proteomes" id="UP000235392"/>
    </source>
</evidence>
<gene>
    <name evidence="1" type="ORF">PCASD_06846</name>
</gene>
<sequence>MQVTHISFRLGGRACSPNARACSPNAIASSRWDTNLVLTTIASVGLPSSAEFIHLTAQSGAIGTFIMTASGIIGWITIIGSIHLTRQTGQQGSDDAG</sequence>